<feature type="region of interest" description="Disordered" evidence="1">
    <location>
        <begin position="1"/>
        <end position="20"/>
    </location>
</feature>
<organism evidence="2 3">
    <name type="scientific">Vanilla planifolia</name>
    <name type="common">Vanilla</name>
    <dbReference type="NCBI Taxonomy" id="51239"/>
    <lineage>
        <taxon>Eukaryota</taxon>
        <taxon>Viridiplantae</taxon>
        <taxon>Streptophyta</taxon>
        <taxon>Embryophyta</taxon>
        <taxon>Tracheophyta</taxon>
        <taxon>Spermatophyta</taxon>
        <taxon>Magnoliopsida</taxon>
        <taxon>Liliopsida</taxon>
        <taxon>Asparagales</taxon>
        <taxon>Orchidaceae</taxon>
        <taxon>Vanilloideae</taxon>
        <taxon>Vanilleae</taxon>
        <taxon>Vanilla</taxon>
    </lineage>
</organism>
<dbReference type="Proteomes" id="UP000636800">
    <property type="component" value="Chromosome 7"/>
</dbReference>
<evidence type="ECO:0000256" key="1">
    <source>
        <dbReference type="SAM" id="MobiDB-lite"/>
    </source>
</evidence>
<evidence type="ECO:0000313" key="2">
    <source>
        <dbReference type="EMBL" id="KAG0473071.1"/>
    </source>
</evidence>
<dbReference type="OrthoDB" id="411524at2759"/>
<protein>
    <submittedName>
        <fullName evidence="2">Uncharacterized protein</fullName>
    </submittedName>
</protein>
<proteinExistence type="predicted"/>
<keyword evidence="3" id="KW-1185">Reference proteome</keyword>
<comment type="caution">
    <text evidence="2">The sequence shown here is derived from an EMBL/GenBank/DDBJ whole genome shotgun (WGS) entry which is preliminary data.</text>
</comment>
<name>A0A835QLC1_VANPL</name>
<dbReference type="AlphaFoldDB" id="A0A835QLC1"/>
<feature type="compositionally biased region" description="Basic and acidic residues" evidence="1">
    <location>
        <begin position="1"/>
        <end position="11"/>
    </location>
</feature>
<dbReference type="EMBL" id="JADCNL010000007">
    <property type="protein sequence ID" value="KAG0473071.1"/>
    <property type="molecule type" value="Genomic_DNA"/>
</dbReference>
<reference evidence="2 3" key="1">
    <citation type="journal article" date="2020" name="Nat. Food">
        <title>A phased Vanilla planifolia genome enables genetic improvement of flavour and production.</title>
        <authorList>
            <person name="Hasing T."/>
            <person name="Tang H."/>
            <person name="Brym M."/>
            <person name="Khazi F."/>
            <person name="Huang T."/>
            <person name="Chambers A.H."/>
        </authorList>
    </citation>
    <scope>NUCLEOTIDE SEQUENCE [LARGE SCALE GENOMIC DNA]</scope>
    <source>
        <tissue evidence="2">Leaf</tissue>
    </source>
</reference>
<sequence>MATDVQSKEGNDSPESCDNILTTLTKMGGQNERDDSLVLISRMQKMNNLQTRQVYASHKMKKCYSKALPKHYLQLAYASHLAPKGHSFETRQVYTSFFNAAVRDDRS</sequence>
<gene>
    <name evidence="2" type="ORF">HPP92_014928</name>
</gene>
<accession>A0A835QLC1</accession>
<evidence type="ECO:0000313" key="3">
    <source>
        <dbReference type="Proteomes" id="UP000636800"/>
    </source>
</evidence>